<protein>
    <submittedName>
        <fullName evidence="4">Type IV leader peptidase family protein</fullName>
    </submittedName>
</protein>
<feature type="transmembrane region" description="Helical" evidence="2">
    <location>
        <begin position="266"/>
        <end position="285"/>
    </location>
</feature>
<keyword evidence="2" id="KW-1133">Transmembrane helix</keyword>
<dbReference type="EMBL" id="SJPT01000003">
    <property type="protein sequence ID" value="TWU24332.1"/>
    <property type="molecule type" value="Genomic_DNA"/>
</dbReference>
<feature type="transmembrane region" description="Helical" evidence="2">
    <location>
        <begin position="159"/>
        <end position="178"/>
    </location>
</feature>
<comment type="caution">
    <text evidence="4">The sequence shown here is derived from an EMBL/GenBank/DDBJ whole genome shotgun (WGS) entry which is preliminary data.</text>
</comment>
<dbReference type="PANTHER" id="PTHR30487:SF0">
    <property type="entry name" value="PREPILIN LEADER PEPTIDASE_N-METHYLTRANSFERASE-RELATED"/>
    <property type="match status" value="1"/>
</dbReference>
<feature type="transmembrane region" description="Helical" evidence="2">
    <location>
        <begin position="80"/>
        <end position="101"/>
    </location>
</feature>
<feature type="transmembrane region" description="Helical" evidence="2">
    <location>
        <begin position="291"/>
        <end position="309"/>
    </location>
</feature>
<keyword evidence="2" id="KW-0472">Membrane</keyword>
<proteinExistence type="inferred from homology"/>
<feature type="transmembrane region" description="Helical" evidence="2">
    <location>
        <begin position="370"/>
        <end position="386"/>
    </location>
</feature>
<evidence type="ECO:0000313" key="4">
    <source>
        <dbReference type="EMBL" id="TWU24332.1"/>
    </source>
</evidence>
<dbReference type="GO" id="GO:0004190">
    <property type="term" value="F:aspartic-type endopeptidase activity"/>
    <property type="evidence" value="ECO:0007669"/>
    <property type="project" value="InterPro"/>
</dbReference>
<dbReference type="Proteomes" id="UP000316304">
    <property type="component" value="Unassembled WGS sequence"/>
</dbReference>
<evidence type="ECO:0000259" key="3">
    <source>
        <dbReference type="Pfam" id="PF01478"/>
    </source>
</evidence>
<sequence>MFEFWLAISLPLRLATLAIIGLLGGAVANYVIYTWCWLPRPISPWAPPSADAPARRKLDYVPLLGWFSLRREVKLHGRGFWIRPLLIELGLAIAIPALYLFETQNGGMLAESLQVPEVLQLPWLITWGHRIFLGHAVLLMLMVAATFIDFDEQTIPDIITVPGTLFALLLGAISYWGFMPISLPIGDAPTSLHQATFGVPWFPEPRGPGASDFEKWWTSTGLLCGLAIWSGWCFALADRRLILRKGYAKAIEFFCAGLVRHATWKWLLGIWIAGLIAISIVFQLGGIHWHGLLSSLIGLAVGGGVVWAIRIVASNAMGVEAMGFGDVTLMAMIGAFLGWQAAVAAFFLAPFAAIVIVIIQFMVTREPRIPFGPYLCAGAALTVIGWDRVMNQWFLPNLYFLGSFIFWLSFGMLALMGGMLFVWRHIKQRIFA</sequence>
<organism evidence="4 5">
    <name type="scientific">Novipirellula galeiformis</name>
    <dbReference type="NCBI Taxonomy" id="2528004"/>
    <lineage>
        <taxon>Bacteria</taxon>
        <taxon>Pseudomonadati</taxon>
        <taxon>Planctomycetota</taxon>
        <taxon>Planctomycetia</taxon>
        <taxon>Pirellulales</taxon>
        <taxon>Pirellulaceae</taxon>
        <taxon>Novipirellula</taxon>
    </lineage>
</organism>
<feature type="transmembrane region" description="Helical" evidence="2">
    <location>
        <begin position="121"/>
        <end position="147"/>
    </location>
</feature>
<feature type="domain" description="Prepilin type IV endopeptidase peptidase" evidence="3">
    <location>
        <begin position="270"/>
        <end position="358"/>
    </location>
</feature>
<feature type="transmembrane region" description="Helical" evidence="2">
    <location>
        <begin position="216"/>
        <end position="237"/>
    </location>
</feature>
<feature type="transmembrane region" description="Helical" evidence="2">
    <location>
        <begin position="12"/>
        <end position="33"/>
    </location>
</feature>
<dbReference type="PANTHER" id="PTHR30487">
    <property type="entry name" value="TYPE 4 PREPILIN-LIKE PROTEINS LEADER PEPTIDE-PROCESSING ENZYME"/>
    <property type="match status" value="1"/>
</dbReference>
<dbReference type="RefSeq" id="WP_146594528.1">
    <property type="nucleotide sequence ID" value="NZ_SJPT01000003.1"/>
</dbReference>
<evidence type="ECO:0000256" key="2">
    <source>
        <dbReference type="SAM" id="Phobius"/>
    </source>
</evidence>
<dbReference type="OrthoDB" id="9789291at2"/>
<feature type="transmembrane region" description="Helical" evidence="2">
    <location>
        <begin position="345"/>
        <end position="363"/>
    </location>
</feature>
<keyword evidence="2" id="KW-0812">Transmembrane</keyword>
<dbReference type="InterPro" id="IPR000045">
    <property type="entry name" value="Prepilin_IV_endopep_pep"/>
</dbReference>
<evidence type="ECO:0000256" key="1">
    <source>
        <dbReference type="ARBA" id="ARBA00005801"/>
    </source>
</evidence>
<comment type="similarity">
    <text evidence="1">Belongs to the peptidase A24 family.</text>
</comment>
<dbReference type="InterPro" id="IPR050882">
    <property type="entry name" value="Prepilin_peptidase/N-MTase"/>
</dbReference>
<feature type="transmembrane region" description="Helical" evidence="2">
    <location>
        <begin position="398"/>
        <end position="423"/>
    </location>
</feature>
<feature type="transmembrane region" description="Helical" evidence="2">
    <location>
        <begin position="321"/>
        <end position="339"/>
    </location>
</feature>
<dbReference type="Pfam" id="PF01478">
    <property type="entry name" value="Peptidase_A24"/>
    <property type="match status" value="1"/>
</dbReference>
<keyword evidence="5" id="KW-1185">Reference proteome</keyword>
<dbReference type="GO" id="GO:0006465">
    <property type="term" value="P:signal peptide processing"/>
    <property type="evidence" value="ECO:0007669"/>
    <property type="project" value="TreeGrafter"/>
</dbReference>
<evidence type="ECO:0000313" key="5">
    <source>
        <dbReference type="Proteomes" id="UP000316304"/>
    </source>
</evidence>
<name>A0A5C6CJ25_9BACT</name>
<accession>A0A5C6CJ25</accession>
<reference evidence="4 5" key="1">
    <citation type="submission" date="2019-02" db="EMBL/GenBank/DDBJ databases">
        <title>Deep-cultivation of Planctomycetes and their phenomic and genomic characterization uncovers novel biology.</title>
        <authorList>
            <person name="Wiegand S."/>
            <person name="Jogler M."/>
            <person name="Boedeker C."/>
            <person name="Pinto D."/>
            <person name="Vollmers J."/>
            <person name="Rivas-Marin E."/>
            <person name="Kohn T."/>
            <person name="Peeters S.H."/>
            <person name="Heuer A."/>
            <person name="Rast P."/>
            <person name="Oberbeckmann S."/>
            <person name="Bunk B."/>
            <person name="Jeske O."/>
            <person name="Meyerdierks A."/>
            <person name="Storesund J.E."/>
            <person name="Kallscheuer N."/>
            <person name="Luecker S."/>
            <person name="Lage O.M."/>
            <person name="Pohl T."/>
            <person name="Merkel B.J."/>
            <person name="Hornburger P."/>
            <person name="Mueller R.-W."/>
            <person name="Bruemmer F."/>
            <person name="Labrenz M."/>
            <person name="Spormann A.M."/>
            <person name="Op Den Camp H."/>
            <person name="Overmann J."/>
            <person name="Amann R."/>
            <person name="Jetten M.S.M."/>
            <person name="Mascher T."/>
            <person name="Medema M.H."/>
            <person name="Devos D.P."/>
            <person name="Kaster A.-K."/>
            <person name="Ovreas L."/>
            <person name="Rohde M."/>
            <person name="Galperin M.Y."/>
            <person name="Jogler C."/>
        </authorList>
    </citation>
    <scope>NUCLEOTIDE SEQUENCE [LARGE SCALE GENOMIC DNA]</scope>
    <source>
        <strain evidence="4 5">Pla52o</strain>
    </source>
</reference>
<dbReference type="AlphaFoldDB" id="A0A5C6CJ25"/>
<gene>
    <name evidence="4" type="ORF">Pla52o_22590</name>
</gene>
<dbReference type="Gene3D" id="1.20.120.1220">
    <property type="match status" value="1"/>
</dbReference>
<dbReference type="GO" id="GO:0005886">
    <property type="term" value="C:plasma membrane"/>
    <property type="evidence" value="ECO:0007669"/>
    <property type="project" value="TreeGrafter"/>
</dbReference>